<sequence length="252" mass="28487">MSVKSAERVLRIFELLAHYPDGLSIKEISEKLSFPQSSTSNLVATLLEQNYLSIDVLKRFKLGAKLVHIGTLAMENMDISIQAKPYLQKLMENVQETVFMATLAENELVYVQKINSNRSIRTTAQTGYRKPLYSTGLGKTFLANMSEEERKRILDQIELVPITEKTVTDRAKLEKELYQYSMIGYTIDDEEGEEGLYCVAAPVFGPGRKLEAAISVAGPRERMLKQKEEVVERVLWTAKKISESMGCILSHT</sequence>
<evidence type="ECO:0000259" key="5">
    <source>
        <dbReference type="PROSITE" id="PS51078"/>
    </source>
</evidence>
<dbReference type="GO" id="GO:0003700">
    <property type="term" value="F:DNA-binding transcription factor activity"/>
    <property type="evidence" value="ECO:0007669"/>
    <property type="project" value="TreeGrafter"/>
</dbReference>
<organism evidence="6 7">
    <name type="scientific">Niallia circulans</name>
    <name type="common">Bacillus circulans</name>
    <dbReference type="NCBI Taxonomy" id="1397"/>
    <lineage>
        <taxon>Bacteria</taxon>
        <taxon>Bacillati</taxon>
        <taxon>Bacillota</taxon>
        <taxon>Bacilli</taxon>
        <taxon>Bacillales</taxon>
        <taxon>Bacillaceae</taxon>
        <taxon>Niallia</taxon>
    </lineage>
</organism>
<dbReference type="InterPro" id="IPR036390">
    <property type="entry name" value="WH_DNA-bd_sf"/>
</dbReference>
<dbReference type="PROSITE" id="PS51078">
    <property type="entry name" value="ICLR_ED"/>
    <property type="match status" value="1"/>
</dbReference>
<dbReference type="Gene3D" id="1.10.10.10">
    <property type="entry name" value="Winged helix-like DNA-binding domain superfamily/Winged helix DNA-binding domain"/>
    <property type="match status" value="1"/>
</dbReference>
<keyword evidence="1" id="KW-0805">Transcription regulation</keyword>
<comment type="caution">
    <text evidence="6">The sequence shown here is derived from an EMBL/GenBank/DDBJ whole genome shotgun (WGS) entry which is preliminary data.</text>
</comment>
<dbReference type="EMBL" id="LDPH01000008">
    <property type="protein sequence ID" value="KLV26543.1"/>
    <property type="molecule type" value="Genomic_DNA"/>
</dbReference>
<dbReference type="SMART" id="SM00346">
    <property type="entry name" value="HTH_ICLR"/>
    <property type="match status" value="1"/>
</dbReference>
<dbReference type="GO" id="GO:0003677">
    <property type="term" value="F:DNA binding"/>
    <property type="evidence" value="ECO:0007669"/>
    <property type="project" value="UniProtKB-KW"/>
</dbReference>
<evidence type="ECO:0000256" key="2">
    <source>
        <dbReference type="ARBA" id="ARBA00023125"/>
    </source>
</evidence>
<dbReference type="SUPFAM" id="SSF55781">
    <property type="entry name" value="GAF domain-like"/>
    <property type="match status" value="1"/>
</dbReference>
<dbReference type="PROSITE" id="PS51077">
    <property type="entry name" value="HTH_ICLR"/>
    <property type="match status" value="1"/>
</dbReference>
<evidence type="ECO:0000313" key="7">
    <source>
        <dbReference type="Proteomes" id="UP000036045"/>
    </source>
</evidence>
<feature type="domain" description="IclR-ED" evidence="5">
    <location>
        <begin position="65"/>
        <end position="247"/>
    </location>
</feature>
<evidence type="ECO:0000256" key="3">
    <source>
        <dbReference type="ARBA" id="ARBA00023163"/>
    </source>
</evidence>
<dbReference type="AlphaFoldDB" id="A0A0J1IKX0"/>
<dbReference type="Proteomes" id="UP000036045">
    <property type="component" value="Unassembled WGS sequence"/>
</dbReference>
<evidence type="ECO:0000313" key="6">
    <source>
        <dbReference type="EMBL" id="KLV26543.1"/>
    </source>
</evidence>
<feature type="domain" description="HTH iclR-type" evidence="4">
    <location>
        <begin position="3"/>
        <end position="64"/>
    </location>
</feature>
<reference evidence="6 7" key="1">
    <citation type="submission" date="2015-05" db="EMBL/GenBank/DDBJ databases">
        <title>Whole genome sequence and identification of bacterial endophytes from Costus igneus.</title>
        <authorList>
            <person name="Lee Y.P."/>
            <person name="Gan H.M."/>
            <person name="Eng W."/>
            <person name="Wheatley M.S."/>
            <person name="Caraballo A."/>
            <person name="Polter S."/>
            <person name="Savka M.A."/>
            <person name="Hudson A.O."/>
        </authorList>
    </citation>
    <scope>NUCLEOTIDE SEQUENCE [LARGE SCALE GENOMIC DNA]</scope>
    <source>
        <strain evidence="6 7">RIT379</strain>
    </source>
</reference>
<dbReference type="Pfam" id="PF01614">
    <property type="entry name" value="IclR_C"/>
    <property type="match status" value="1"/>
</dbReference>
<accession>A0A0J1IKX0</accession>
<keyword evidence="3" id="KW-0804">Transcription</keyword>
<dbReference type="SUPFAM" id="SSF46785">
    <property type="entry name" value="Winged helix' DNA-binding domain"/>
    <property type="match status" value="1"/>
</dbReference>
<dbReference type="Pfam" id="PF09339">
    <property type="entry name" value="HTH_IclR"/>
    <property type="match status" value="1"/>
</dbReference>
<evidence type="ECO:0000259" key="4">
    <source>
        <dbReference type="PROSITE" id="PS51077"/>
    </source>
</evidence>
<dbReference type="PATRIC" id="fig|1397.4.peg.5431"/>
<keyword evidence="2" id="KW-0238">DNA-binding</keyword>
<evidence type="ECO:0000256" key="1">
    <source>
        <dbReference type="ARBA" id="ARBA00023015"/>
    </source>
</evidence>
<dbReference type="InterPro" id="IPR050707">
    <property type="entry name" value="HTH_MetabolicPath_Reg"/>
</dbReference>
<dbReference type="GO" id="GO:0045892">
    <property type="term" value="P:negative regulation of DNA-templated transcription"/>
    <property type="evidence" value="ECO:0007669"/>
    <property type="project" value="TreeGrafter"/>
</dbReference>
<gene>
    <name evidence="6" type="ORF">ABW02_10590</name>
</gene>
<dbReference type="InterPro" id="IPR029016">
    <property type="entry name" value="GAF-like_dom_sf"/>
</dbReference>
<dbReference type="Gene3D" id="3.30.450.40">
    <property type="match status" value="1"/>
</dbReference>
<dbReference type="InterPro" id="IPR014757">
    <property type="entry name" value="Tscrpt_reg_IclR_C"/>
</dbReference>
<protein>
    <submittedName>
        <fullName evidence="6">IclR family transcriptional regulator</fullName>
    </submittedName>
</protein>
<dbReference type="PANTHER" id="PTHR30136:SF24">
    <property type="entry name" value="HTH-TYPE TRANSCRIPTIONAL REPRESSOR ALLR"/>
    <property type="match status" value="1"/>
</dbReference>
<dbReference type="InterPro" id="IPR005471">
    <property type="entry name" value="Tscrpt_reg_IclR_N"/>
</dbReference>
<dbReference type="RefSeq" id="WP_047941992.1">
    <property type="nucleotide sequence ID" value="NZ_JARTLH010000010.1"/>
</dbReference>
<dbReference type="PANTHER" id="PTHR30136">
    <property type="entry name" value="HELIX-TURN-HELIX TRANSCRIPTIONAL REGULATOR, ICLR FAMILY"/>
    <property type="match status" value="1"/>
</dbReference>
<name>A0A0J1IKX0_NIACI</name>
<proteinExistence type="predicted"/>
<dbReference type="InterPro" id="IPR036388">
    <property type="entry name" value="WH-like_DNA-bd_sf"/>
</dbReference>
<dbReference type="OrthoDB" id="9791752at2"/>
<keyword evidence="7" id="KW-1185">Reference proteome</keyword>